<proteinExistence type="predicted"/>
<dbReference type="GO" id="GO:0007169">
    <property type="term" value="P:cell surface receptor protein tyrosine kinase signaling pathway"/>
    <property type="evidence" value="ECO:0007669"/>
    <property type="project" value="TreeGrafter"/>
</dbReference>
<feature type="compositionally biased region" description="Low complexity" evidence="3">
    <location>
        <begin position="51"/>
        <end position="68"/>
    </location>
</feature>
<dbReference type="OrthoDB" id="10044490at2759"/>
<name>A0A6J7ZUK4_MYTCO</name>
<feature type="compositionally biased region" description="Low complexity" evidence="3">
    <location>
        <begin position="476"/>
        <end position="488"/>
    </location>
</feature>
<dbReference type="FunFam" id="3.30.505.10:FF:000016">
    <property type="entry name" value="B-cell linker protein isoform 2"/>
    <property type="match status" value="1"/>
</dbReference>
<dbReference type="GO" id="GO:0035556">
    <property type="term" value="P:intracellular signal transduction"/>
    <property type="evidence" value="ECO:0007669"/>
    <property type="project" value="TreeGrafter"/>
</dbReference>
<keyword evidence="6" id="KW-1185">Reference proteome</keyword>
<feature type="region of interest" description="Disordered" evidence="3">
    <location>
        <begin position="540"/>
        <end position="614"/>
    </location>
</feature>
<dbReference type="InterPro" id="IPR051751">
    <property type="entry name" value="Immunoreceptor_sig_adapters"/>
</dbReference>
<dbReference type="Pfam" id="PF00017">
    <property type="entry name" value="SH2"/>
    <property type="match status" value="1"/>
</dbReference>
<sequence length="755" mass="83569">MARRQLPLPDGIAPSRRAPPPLPADDDFPPPPVPSRPTPGRPTPSVPPAVPTSSRPSQPKPPAQKSKPILQPASDSDSDDDEFDSDSDSSTKSYEDMSGTSIEPPKPDIPKRGYRDNSTRPPPPPPANFKPPPEPVEEDMYDEGDVGEIYDEAGMGGPESEEEGETYDDAEIGEAADQQEEYADCQVEEEIEQPQESYDEFQGVAADDTYEVEEAQEEYQECDIGGAVSEELYQIADDDALPPPAPAPPIAAAPALPPPRPKQKRDDAPPPPRNVEKKQPVPKPAGMGMPAIGMGDILNIKDRLKKVSVPQKEPEKKEPKQYTDHNELQAKFNFFKNKEREDSSSDSDEAKKPIKPSLNKPLPVKPSDVPSGRFPKPVAKKRPNVPLKPARVSNEQNDSSNFLSQVKLKHVNNPAETVEKNITSNIPLQPPKREPSPLKFGRSSELSDKNGLQNHTGPSFMAQKKERSVSPQTPGRNFPPTRPVPNTRPTEKKSFLHAYLDEHPEVSNQRIPPKLVAFYVCVFSLAKGVKPDITPKPVGFGFKKSIPAKDDKTNSPVSPTGDRSLPQSRKSSDSLPPVPPQVKEIPSHHRDLPPTPSNATPGPPPPRGKDGYTKVSVNDAEENNNEDDDQEIYDDAISFEEPLLKERWYFGEIDRMVGNDKLKKMGVNGSFLLRKSTKGGNNQPYTLMVLYNDHIYNLKIRERNDGRMAIGEEKPDEMSFKSVEDLIKHHQSNDVILVHKDGKQDTTMLIRSPMK</sequence>
<keyword evidence="1 2" id="KW-0727">SH2 domain</keyword>
<dbReference type="InterPro" id="IPR036860">
    <property type="entry name" value="SH2_dom_sf"/>
</dbReference>
<dbReference type="SMART" id="SM00252">
    <property type="entry name" value="SH2"/>
    <property type="match status" value="1"/>
</dbReference>
<dbReference type="PANTHER" id="PTHR14098:SF14">
    <property type="entry name" value="SH2 DOMAIN-CONTAINING PROTEIN"/>
    <property type="match status" value="1"/>
</dbReference>
<feature type="region of interest" description="Disordered" evidence="3">
    <location>
        <begin position="1"/>
        <end position="496"/>
    </location>
</feature>
<dbReference type="PRINTS" id="PR00401">
    <property type="entry name" value="SH2DOMAIN"/>
</dbReference>
<feature type="domain" description="SH2" evidence="4">
    <location>
        <begin position="648"/>
        <end position="754"/>
    </location>
</feature>
<evidence type="ECO:0000256" key="2">
    <source>
        <dbReference type="PROSITE-ProRule" id="PRU00191"/>
    </source>
</evidence>
<dbReference type="Proteomes" id="UP000507470">
    <property type="component" value="Unassembled WGS sequence"/>
</dbReference>
<feature type="compositionally biased region" description="Low complexity" evidence="3">
    <location>
        <begin position="284"/>
        <end position="295"/>
    </location>
</feature>
<feature type="compositionally biased region" description="Polar residues" evidence="3">
    <location>
        <begin position="393"/>
        <end position="404"/>
    </location>
</feature>
<feature type="compositionally biased region" description="Acidic residues" evidence="3">
    <location>
        <begin position="159"/>
        <end position="199"/>
    </location>
</feature>
<feature type="compositionally biased region" description="Acidic residues" evidence="3">
    <location>
        <begin position="76"/>
        <end position="87"/>
    </location>
</feature>
<organism evidence="5 6">
    <name type="scientific">Mytilus coruscus</name>
    <name type="common">Sea mussel</name>
    <dbReference type="NCBI Taxonomy" id="42192"/>
    <lineage>
        <taxon>Eukaryota</taxon>
        <taxon>Metazoa</taxon>
        <taxon>Spiralia</taxon>
        <taxon>Lophotrochozoa</taxon>
        <taxon>Mollusca</taxon>
        <taxon>Bivalvia</taxon>
        <taxon>Autobranchia</taxon>
        <taxon>Pteriomorphia</taxon>
        <taxon>Mytilida</taxon>
        <taxon>Mytiloidea</taxon>
        <taxon>Mytilidae</taxon>
        <taxon>Mytilinae</taxon>
        <taxon>Mytilus</taxon>
    </lineage>
</organism>
<dbReference type="PANTHER" id="PTHR14098">
    <property type="entry name" value="SH2 DOMAIN CONTAINING PROTEIN"/>
    <property type="match status" value="1"/>
</dbReference>
<dbReference type="GO" id="GO:0005737">
    <property type="term" value="C:cytoplasm"/>
    <property type="evidence" value="ECO:0007669"/>
    <property type="project" value="UniProtKB-ARBA"/>
</dbReference>
<evidence type="ECO:0000313" key="6">
    <source>
        <dbReference type="Proteomes" id="UP000507470"/>
    </source>
</evidence>
<feature type="compositionally biased region" description="Basic and acidic residues" evidence="3">
    <location>
        <begin position="105"/>
        <end position="118"/>
    </location>
</feature>
<dbReference type="AlphaFoldDB" id="A0A6J7ZUK4"/>
<accession>A0A6J7ZUK4</accession>
<feature type="compositionally biased region" description="Pro residues" evidence="3">
    <location>
        <begin position="120"/>
        <end position="134"/>
    </location>
</feature>
<feature type="compositionally biased region" description="Pro residues" evidence="3">
    <location>
        <begin position="241"/>
        <end position="260"/>
    </location>
</feature>
<evidence type="ECO:0000256" key="3">
    <source>
        <dbReference type="SAM" id="MobiDB-lite"/>
    </source>
</evidence>
<feature type="compositionally biased region" description="Pro residues" evidence="3">
    <location>
        <begin position="593"/>
        <end position="606"/>
    </location>
</feature>
<feature type="compositionally biased region" description="Acidic residues" evidence="3">
    <location>
        <begin position="135"/>
        <end position="151"/>
    </location>
</feature>
<dbReference type="PROSITE" id="PS50001">
    <property type="entry name" value="SH2"/>
    <property type="match status" value="1"/>
</dbReference>
<evidence type="ECO:0000256" key="1">
    <source>
        <dbReference type="ARBA" id="ARBA00022999"/>
    </source>
</evidence>
<feature type="compositionally biased region" description="Pro residues" evidence="3">
    <location>
        <begin position="17"/>
        <end position="50"/>
    </location>
</feature>
<gene>
    <name evidence="5" type="ORF">MCOR_399</name>
</gene>
<dbReference type="EMBL" id="CACVKT020000105">
    <property type="protein sequence ID" value="CAC5356011.1"/>
    <property type="molecule type" value="Genomic_DNA"/>
</dbReference>
<feature type="compositionally biased region" description="Basic and acidic residues" evidence="3">
    <location>
        <begin position="312"/>
        <end position="328"/>
    </location>
</feature>
<protein>
    <submittedName>
        <fullName evidence="5">BLNK</fullName>
    </submittedName>
</protein>
<dbReference type="Gene3D" id="3.30.505.10">
    <property type="entry name" value="SH2 domain"/>
    <property type="match status" value="1"/>
</dbReference>
<feature type="compositionally biased region" description="Acidic residues" evidence="3">
    <location>
        <begin position="208"/>
        <end position="221"/>
    </location>
</feature>
<dbReference type="InterPro" id="IPR000980">
    <property type="entry name" value="SH2"/>
</dbReference>
<feature type="compositionally biased region" description="Basic and acidic residues" evidence="3">
    <location>
        <begin position="336"/>
        <end position="352"/>
    </location>
</feature>
<feature type="compositionally biased region" description="Basic and acidic residues" evidence="3">
    <location>
        <begin position="264"/>
        <end position="279"/>
    </location>
</feature>
<reference evidence="5 6" key="1">
    <citation type="submission" date="2020-06" db="EMBL/GenBank/DDBJ databases">
        <authorList>
            <person name="Li R."/>
            <person name="Bekaert M."/>
        </authorList>
    </citation>
    <scope>NUCLEOTIDE SEQUENCE [LARGE SCALE GENOMIC DNA]</scope>
    <source>
        <strain evidence="6">wild</strain>
    </source>
</reference>
<evidence type="ECO:0000259" key="4">
    <source>
        <dbReference type="PROSITE" id="PS50001"/>
    </source>
</evidence>
<dbReference type="SUPFAM" id="SSF55550">
    <property type="entry name" value="SH2 domain"/>
    <property type="match status" value="1"/>
</dbReference>
<evidence type="ECO:0000313" key="5">
    <source>
        <dbReference type="EMBL" id="CAC5356011.1"/>
    </source>
</evidence>